<feature type="non-terminal residue" evidence="1">
    <location>
        <position position="1"/>
    </location>
</feature>
<name>A0A812ITK2_SYMPI</name>
<reference evidence="1" key="1">
    <citation type="submission" date="2021-02" db="EMBL/GenBank/DDBJ databases">
        <authorList>
            <person name="Dougan E. K."/>
            <person name="Rhodes N."/>
            <person name="Thang M."/>
            <person name="Chan C."/>
        </authorList>
    </citation>
    <scope>NUCLEOTIDE SEQUENCE</scope>
</reference>
<evidence type="ECO:0000313" key="2">
    <source>
        <dbReference type="Proteomes" id="UP000649617"/>
    </source>
</evidence>
<sequence length="49" mass="5866">PLLLPQLHRDGPITHLGSRGWRTCWQQQCYLRLQDCAWGHFRRELLPDP</sequence>
<protein>
    <submittedName>
        <fullName evidence="1">Uncharacterized protein</fullName>
    </submittedName>
</protein>
<keyword evidence="2" id="KW-1185">Reference proteome</keyword>
<comment type="caution">
    <text evidence="1">The sequence shown here is derived from an EMBL/GenBank/DDBJ whole genome shotgun (WGS) entry which is preliminary data.</text>
</comment>
<organism evidence="1 2">
    <name type="scientific">Symbiodinium pilosum</name>
    <name type="common">Dinoflagellate</name>
    <dbReference type="NCBI Taxonomy" id="2952"/>
    <lineage>
        <taxon>Eukaryota</taxon>
        <taxon>Sar</taxon>
        <taxon>Alveolata</taxon>
        <taxon>Dinophyceae</taxon>
        <taxon>Suessiales</taxon>
        <taxon>Symbiodiniaceae</taxon>
        <taxon>Symbiodinium</taxon>
    </lineage>
</organism>
<gene>
    <name evidence="1" type="ORF">SPIL2461_LOCUS508</name>
</gene>
<accession>A0A812ITK2</accession>
<evidence type="ECO:0000313" key="1">
    <source>
        <dbReference type="EMBL" id="CAE7160953.1"/>
    </source>
</evidence>
<feature type="non-terminal residue" evidence="1">
    <location>
        <position position="49"/>
    </location>
</feature>
<dbReference type="EMBL" id="CAJNIZ010000396">
    <property type="protein sequence ID" value="CAE7160953.1"/>
    <property type="molecule type" value="Genomic_DNA"/>
</dbReference>
<dbReference type="Proteomes" id="UP000649617">
    <property type="component" value="Unassembled WGS sequence"/>
</dbReference>
<proteinExistence type="predicted"/>
<dbReference type="AlphaFoldDB" id="A0A812ITK2"/>